<reference evidence="1" key="1">
    <citation type="submission" date="2019-05" db="EMBL/GenBank/DDBJ databases">
        <title>Annotation for the trematode Fasciolopsis buski.</title>
        <authorList>
            <person name="Choi Y.-J."/>
        </authorList>
    </citation>
    <scope>NUCLEOTIDE SEQUENCE</scope>
    <source>
        <strain evidence="1">HT</strain>
        <tissue evidence="1">Whole worm</tissue>
    </source>
</reference>
<evidence type="ECO:0000313" key="2">
    <source>
        <dbReference type="Proteomes" id="UP000728185"/>
    </source>
</evidence>
<keyword evidence="2" id="KW-1185">Reference proteome</keyword>
<gene>
    <name evidence="1" type="ORF">FBUS_01126</name>
</gene>
<organism evidence="1 2">
    <name type="scientific">Fasciolopsis buskii</name>
    <dbReference type="NCBI Taxonomy" id="27845"/>
    <lineage>
        <taxon>Eukaryota</taxon>
        <taxon>Metazoa</taxon>
        <taxon>Spiralia</taxon>
        <taxon>Lophotrochozoa</taxon>
        <taxon>Platyhelminthes</taxon>
        <taxon>Trematoda</taxon>
        <taxon>Digenea</taxon>
        <taxon>Plagiorchiida</taxon>
        <taxon>Echinostomata</taxon>
        <taxon>Echinostomatoidea</taxon>
        <taxon>Fasciolidae</taxon>
        <taxon>Fasciolopsis</taxon>
    </lineage>
</organism>
<proteinExistence type="predicted"/>
<sequence length="78" mass="8987">MYLTRTKGARSPYALVPVNEIKETDSYHLFSTYGILVCTESTKEHVTLTEWYCEALSCEALMQIKLFGYSECLLVIRK</sequence>
<protein>
    <submittedName>
        <fullName evidence="1">Uncharacterized protein</fullName>
    </submittedName>
</protein>
<comment type="caution">
    <text evidence="1">The sequence shown here is derived from an EMBL/GenBank/DDBJ whole genome shotgun (WGS) entry which is preliminary data.</text>
</comment>
<dbReference type="OrthoDB" id="5986589at2759"/>
<accession>A0A8E0RQW0</accession>
<dbReference type="AlphaFoldDB" id="A0A8E0RQW0"/>
<name>A0A8E0RQW0_9TREM</name>
<dbReference type="Proteomes" id="UP000728185">
    <property type="component" value="Unassembled WGS sequence"/>
</dbReference>
<evidence type="ECO:0000313" key="1">
    <source>
        <dbReference type="EMBL" id="KAA0187944.1"/>
    </source>
</evidence>
<dbReference type="EMBL" id="LUCM01008755">
    <property type="protein sequence ID" value="KAA0187944.1"/>
    <property type="molecule type" value="Genomic_DNA"/>
</dbReference>